<dbReference type="EMBL" id="HG002031">
    <property type="protein sequence ID" value="CDF39409.1"/>
    <property type="molecule type" value="Genomic_DNA"/>
</dbReference>
<evidence type="ECO:0000313" key="2">
    <source>
        <dbReference type="Proteomes" id="UP000012073"/>
    </source>
</evidence>
<dbReference type="AlphaFoldDB" id="R7QMU0"/>
<dbReference type="GeneID" id="17327039"/>
<protein>
    <submittedName>
        <fullName evidence="1">Uncharacterized protein</fullName>
    </submittedName>
</protein>
<dbReference type="KEGG" id="ccp:CHC_T00006562001"/>
<keyword evidence="2" id="KW-1185">Reference proteome</keyword>
<proteinExistence type="predicted"/>
<name>R7QMU0_CHOCR</name>
<organism evidence="1 2">
    <name type="scientific">Chondrus crispus</name>
    <name type="common">Carrageen Irish moss</name>
    <name type="synonym">Polymorpha crispa</name>
    <dbReference type="NCBI Taxonomy" id="2769"/>
    <lineage>
        <taxon>Eukaryota</taxon>
        <taxon>Rhodophyta</taxon>
        <taxon>Florideophyceae</taxon>
        <taxon>Rhodymeniophycidae</taxon>
        <taxon>Gigartinales</taxon>
        <taxon>Gigartinaceae</taxon>
        <taxon>Chondrus</taxon>
    </lineage>
</organism>
<dbReference type="RefSeq" id="XP_005719320.1">
    <property type="nucleotide sequence ID" value="XM_005719263.1"/>
</dbReference>
<dbReference type="Gramene" id="CDF39409">
    <property type="protein sequence ID" value="CDF39409"/>
    <property type="gene ID" value="CHC_T00006562001"/>
</dbReference>
<reference evidence="2" key="1">
    <citation type="journal article" date="2013" name="Proc. Natl. Acad. Sci. U.S.A.">
        <title>Genome structure and metabolic features in the red seaweed Chondrus crispus shed light on evolution of the Archaeplastida.</title>
        <authorList>
            <person name="Collen J."/>
            <person name="Porcel B."/>
            <person name="Carre W."/>
            <person name="Ball S.G."/>
            <person name="Chaparro C."/>
            <person name="Tonon T."/>
            <person name="Barbeyron T."/>
            <person name="Michel G."/>
            <person name="Noel B."/>
            <person name="Valentin K."/>
            <person name="Elias M."/>
            <person name="Artiguenave F."/>
            <person name="Arun A."/>
            <person name="Aury J.M."/>
            <person name="Barbosa-Neto J.F."/>
            <person name="Bothwell J.H."/>
            <person name="Bouget F.Y."/>
            <person name="Brillet L."/>
            <person name="Cabello-Hurtado F."/>
            <person name="Capella-Gutierrez S."/>
            <person name="Charrier B."/>
            <person name="Cladiere L."/>
            <person name="Cock J.M."/>
            <person name="Coelho S.M."/>
            <person name="Colleoni C."/>
            <person name="Czjzek M."/>
            <person name="Da Silva C."/>
            <person name="Delage L."/>
            <person name="Denoeud F."/>
            <person name="Deschamps P."/>
            <person name="Dittami S.M."/>
            <person name="Gabaldon T."/>
            <person name="Gachon C.M."/>
            <person name="Groisillier A."/>
            <person name="Herve C."/>
            <person name="Jabbari K."/>
            <person name="Katinka M."/>
            <person name="Kloareg B."/>
            <person name="Kowalczyk N."/>
            <person name="Labadie K."/>
            <person name="Leblanc C."/>
            <person name="Lopez P.J."/>
            <person name="McLachlan D.H."/>
            <person name="Meslet-Cladiere L."/>
            <person name="Moustafa A."/>
            <person name="Nehr Z."/>
            <person name="Nyvall Collen P."/>
            <person name="Panaud O."/>
            <person name="Partensky F."/>
            <person name="Poulain J."/>
            <person name="Rensing S.A."/>
            <person name="Rousvoal S."/>
            <person name="Samson G."/>
            <person name="Symeonidi A."/>
            <person name="Weissenbach J."/>
            <person name="Zambounis A."/>
            <person name="Wincker P."/>
            <person name="Boyen C."/>
        </authorList>
    </citation>
    <scope>NUCLEOTIDE SEQUENCE [LARGE SCALE GENOMIC DNA]</scope>
    <source>
        <strain evidence="2">cv. Stackhouse</strain>
    </source>
</reference>
<accession>R7QMU0</accession>
<evidence type="ECO:0000313" key="1">
    <source>
        <dbReference type="EMBL" id="CDF39409.1"/>
    </source>
</evidence>
<dbReference type="Proteomes" id="UP000012073">
    <property type="component" value="Unassembled WGS sequence"/>
</dbReference>
<sequence>MQHQAFIKRELRHICNSKFIAGSRRIASKQSSFHKSSRQCQSWPRGVYTLS</sequence>
<gene>
    <name evidence="1" type="ORF">CHC_T00006562001</name>
</gene>